<comment type="caution">
    <text evidence="3">The sequence shown here is derived from an EMBL/GenBank/DDBJ whole genome shotgun (WGS) entry which is preliminary data.</text>
</comment>
<dbReference type="EMBL" id="BMOD01000012">
    <property type="protein sequence ID" value="GGJ42694.1"/>
    <property type="molecule type" value="Genomic_DNA"/>
</dbReference>
<evidence type="ECO:0000313" key="4">
    <source>
        <dbReference type="Proteomes" id="UP000632222"/>
    </source>
</evidence>
<reference evidence="4" key="1">
    <citation type="journal article" date="2019" name="Int. J. Syst. Evol. Microbiol.">
        <title>The Global Catalogue of Microorganisms (GCM) 10K type strain sequencing project: providing services to taxonomists for standard genome sequencing and annotation.</title>
        <authorList>
            <consortium name="The Broad Institute Genomics Platform"/>
            <consortium name="The Broad Institute Genome Sequencing Center for Infectious Disease"/>
            <person name="Wu L."/>
            <person name="Ma J."/>
        </authorList>
    </citation>
    <scope>NUCLEOTIDE SEQUENCE [LARGE SCALE GENOMIC DNA]</scope>
    <source>
        <strain evidence="4">JCM 14370</strain>
    </source>
</reference>
<organism evidence="3 4">
    <name type="scientific">Deinococcus roseus</name>
    <dbReference type="NCBI Taxonomy" id="392414"/>
    <lineage>
        <taxon>Bacteria</taxon>
        <taxon>Thermotogati</taxon>
        <taxon>Deinococcota</taxon>
        <taxon>Deinococci</taxon>
        <taxon>Deinococcales</taxon>
        <taxon>Deinococcaceae</taxon>
        <taxon>Deinococcus</taxon>
    </lineage>
</organism>
<dbReference type="PANTHER" id="PTHR37017">
    <property type="entry name" value="AB HYDROLASE-1 DOMAIN-CONTAINING PROTEIN-RELATED"/>
    <property type="match status" value="1"/>
</dbReference>
<dbReference type="GO" id="GO:0016787">
    <property type="term" value="F:hydrolase activity"/>
    <property type="evidence" value="ECO:0007669"/>
    <property type="project" value="UniProtKB-KW"/>
</dbReference>
<name>A0ABQ2D3J4_9DEIO</name>
<evidence type="ECO:0000256" key="1">
    <source>
        <dbReference type="SAM" id="SignalP"/>
    </source>
</evidence>
<keyword evidence="4" id="KW-1185">Reference proteome</keyword>
<dbReference type="Proteomes" id="UP000632222">
    <property type="component" value="Unassembled WGS sequence"/>
</dbReference>
<dbReference type="Pfam" id="PF12697">
    <property type="entry name" value="Abhydrolase_6"/>
    <property type="match status" value="1"/>
</dbReference>
<proteinExistence type="predicted"/>
<accession>A0ABQ2D3J4</accession>
<keyword evidence="3" id="KW-0378">Hydrolase</keyword>
<feature type="chain" id="PRO_5047286938" evidence="1">
    <location>
        <begin position="20"/>
        <end position="260"/>
    </location>
</feature>
<dbReference type="RefSeq" id="WP_229684831.1">
    <property type="nucleotide sequence ID" value="NZ_BMOD01000012.1"/>
</dbReference>
<dbReference type="PANTHER" id="PTHR37017:SF11">
    <property type="entry name" value="ESTERASE_LIPASE_THIOESTERASE DOMAIN-CONTAINING PROTEIN"/>
    <property type="match status" value="1"/>
</dbReference>
<feature type="signal peptide" evidence="1">
    <location>
        <begin position="1"/>
        <end position="19"/>
    </location>
</feature>
<dbReference type="SUPFAM" id="SSF53474">
    <property type="entry name" value="alpha/beta-Hydrolases"/>
    <property type="match status" value="1"/>
</dbReference>
<dbReference type="InterPro" id="IPR052897">
    <property type="entry name" value="Sec-Metab_Biosynth_Hydrolase"/>
</dbReference>
<evidence type="ECO:0000259" key="2">
    <source>
        <dbReference type="Pfam" id="PF12697"/>
    </source>
</evidence>
<dbReference type="Gene3D" id="3.40.50.1820">
    <property type="entry name" value="alpha/beta hydrolase"/>
    <property type="match status" value="1"/>
</dbReference>
<evidence type="ECO:0000313" key="3">
    <source>
        <dbReference type="EMBL" id="GGJ42694.1"/>
    </source>
</evidence>
<keyword evidence="1" id="KW-0732">Signal</keyword>
<protein>
    <submittedName>
        <fullName evidence="3">Alpha/beta hydrolase</fullName>
    </submittedName>
</protein>
<dbReference type="InterPro" id="IPR000073">
    <property type="entry name" value="AB_hydrolase_1"/>
</dbReference>
<feature type="domain" description="AB hydrolase-1" evidence="2">
    <location>
        <begin position="27"/>
        <end position="248"/>
    </location>
</feature>
<gene>
    <name evidence="3" type="ORF">GCM10008938_31040</name>
</gene>
<dbReference type="InterPro" id="IPR029058">
    <property type="entry name" value="AB_hydrolase_fold"/>
</dbReference>
<sequence length="260" mass="27534">MKKTLQTLSLMLLGSFALAQTPVPTTVVLVHGAFADGSSWNEVSKVLQKQGVPVKVVANPLRGLTNDGEYVANVVRQIPGPVLLVGHSYGGPVITYAGTQAPNAKGLVFVASFGLDQGQNILESIQAFKPAPLNAALQEATFPNGAGTAGEFYVQQDKFHEVFAADVPQDISDAMGASQRPVAGLAFGEKLSIEPAWKKLPSWFLITTQDNAINPDAQRDAAKRIHAQTVEIAASHAVAVSHPTEVAQLILNALHSVNKE</sequence>